<keyword evidence="8" id="KW-0282">Flagellum</keyword>
<comment type="subcellular location">
    <subcellularLocation>
        <location evidence="1">Bacterial flagellum</location>
    </subcellularLocation>
    <subcellularLocation>
        <location evidence="2">Secreted</location>
    </subcellularLocation>
</comment>
<feature type="domain" description="Flagellin N-terminal" evidence="5">
    <location>
        <begin position="3"/>
        <end position="141"/>
    </location>
</feature>
<dbReference type="GO" id="GO:0005576">
    <property type="term" value="C:extracellular region"/>
    <property type="evidence" value="ECO:0007669"/>
    <property type="project" value="UniProtKB-SubCell"/>
</dbReference>
<feature type="domain" description="Flagellar hook-associated protein 1 D2-like" evidence="7">
    <location>
        <begin position="218"/>
        <end position="278"/>
    </location>
</feature>
<evidence type="ECO:0000256" key="2">
    <source>
        <dbReference type="ARBA" id="ARBA00004613"/>
    </source>
</evidence>
<dbReference type="PANTHER" id="PTHR42792:SF1">
    <property type="entry name" value="FLAGELLAR HOOK-ASSOCIATED PROTEIN 3"/>
    <property type="match status" value="1"/>
</dbReference>
<feature type="domain" description="Flagellin C-terminal" evidence="6">
    <location>
        <begin position="314"/>
        <end position="385"/>
    </location>
</feature>
<evidence type="ECO:0000313" key="8">
    <source>
        <dbReference type="EMBL" id="AUN95546.1"/>
    </source>
</evidence>
<dbReference type="RefSeq" id="WP_102247594.1">
    <property type="nucleotide sequence ID" value="NZ_CP025682.1"/>
</dbReference>
<accession>A0A2I6S8G9</accession>
<dbReference type="Gene3D" id="1.20.1330.10">
    <property type="entry name" value="f41 fragment of flagellin, N-terminal domain"/>
    <property type="match status" value="1"/>
</dbReference>
<protein>
    <submittedName>
        <fullName evidence="8">Flagellar hook-associated protein 3</fullName>
    </submittedName>
</protein>
<dbReference type="InterPro" id="IPR013384">
    <property type="entry name" value="Flagell_FlgL"/>
</dbReference>
<dbReference type="InterPro" id="IPR001029">
    <property type="entry name" value="Flagellin_N"/>
</dbReference>
<evidence type="ECO:0000256" key="4">
    <source>
        <dbReference type="ARBA" id="ARBA00023143"/>
    </source>
</evidence>
<dbReference type="PANTHER" id="PTHR42792">
    <property type="entry name" value="FLAGELLIN"/>
    <property type="match status" value="1"/>
</dbReference>
<name>A0A2I6S8G9_9RHOO</name>
<keyword evidence="9" id="KW-1185">Reference proteome</keyword>
<dbReference type="InterPro" id="IPR049119">
    <property type="entry name" value="FlgK_D2-like"/>
</dbReference>
<gene>
    <name evidence="8" type="primary">flgL</name>
    <name evidence="8" type="ORF">C0099_11760</name>
</gene>
<dbReference type="OrthoDB" id="9768249at2"/>
<dbReference type="InterPro" id="IPR001492">
    <property type="entry name" value="Flagellin"/>
</dbReference>
<dbReference type="Pfam" id="PF21158">
    <property type="entry name" value="flgK_1st_1"/>
    <property type="match status" value="1"/>
</dbReference>
<evidence type="ECO:0000259" key="7">
    <source>
        <dbReference type="Pfam" id="PF21158"/>
    </source>
</evidence>
<keyword evidence="8" id="KW-0966">Cell projection</keyword>
<dbReference type="GO" id="GO:0071973">
    <property type="term" value="P:bacterial-type flagellum-dependent cell motility"/>
    <property type="evidence" value="ECO:0007669"/>
    <property type="project" value="InterPro"/>
</dbReference>
<dbReference type="EMBL" id="CP025682">
    <property type="protein sequence ID" value="AUN95546.1"/>
    <property type="molecule type" value="Genomic_DNA"/>
</dbReference>
<evidence type="ECO:0000256" key="1">
    <source>
        <dbReference type="ARBA" id="ARBA00004365"/>
    </source>
</evidence>
<keyword evidence="8" id="KW-0969">Cilium</keyword>
<dbReference type="GO" id="GO:0005198">
    <property type="term" value="F:structural molecule activity"/>
    <property type="evidence" value="ECO:0007669"/>
    <property type="project" value="InterPro"/>
</dbReference>
<dbReference type="Pfam" id="PF00700">
    <property type="entry name" value="Flagellin_C"/>
    <property type="match status" value="1"/>
</dbReference>
<dbReference type="SUPFAM" id="SSF64518">
    <property type="entry name" value="Phase 1 flagellin"/>
    <property type="match status" value="1"/>
</dbReference>
<keyword evidence="4" id="KW-0975">Bacterial flagellum</keyword>
<sequence>MRVSTSMIYDKGLVQMQNQTASLLKTQQQLASGRRILTPSDDPIAAARALEVGQSREVNQQFMTNQSNAYDRLGVVESRLTGVGDILQYVRERVVQAGNAAYGSKEREAITTDLRAQYDALLGIANSKDAQGDFVFSGFKTNTQPYVGGFGNVAYQGDDSNVGVQVSAARTMPVSFAGSEVFAGVRLPDDPVWTAAAADNTGDGAITLAGGSVAPDAGIRYEIEYDGANYAVTRREPGQPDQNIAPVTFTAGPPDTITFDGGVEFEIAGTPEAGDRFEAFVASDDIFANLALVIDAVERPGAAEVADAAVAFGLDTLDSALESISRVRARIGSQMVEIDNLANVGGDLEVQYASEISRLQDVDVAEAISRLSRQQVFLEAAQQSYLRVTGLSLFNFLS</sequence>
<reference evidence="8 9" key="1">
    <citation type="submission" date="2018-01" db="EMBL/GenBank/DDBJ databases">
        <authorList>
            <person name="Fu G.-Y."/>
        </authorList>
    </citation>
    <scope>NUCLEOTIDE SEQUENCE [LARGE SCALE GENOMIC DNA]</scope>
    <source>
        <strain evidence="8 9">SY39</strain>
    </source>
</reference>
<evidence type="ECO:0000256" key="3">
    <source>
        <dbReference type="ARBA" id="ARBA00005709"/>
    </source>
</evidence>
<dbReference type="Proteomes" id="UP000242205">
    <property type="component" value="Chromosome"/>
</dbReference>
<dbReference type="NCBIfam" id="TIGR02550">
    <property type="entry name" value="flagell_flgL"/>
    <property type="match status" value="1"/>
</dbReference>
<dbReference type="KEGG" id="atw:C0099_11760"/>
<dbReference type="AlphaFoldDB" id="A0A2I6S8G9"/>
<dbReference type="InterPro" id="IPR046358">
    <property type="entry name" value="Flagellin_C"/>
</dbReference>
<evidence type="ECO:0000259" key="5">
    <source>
        <dbReference type="Pfam" id="PF00669"/>
    </source>
</evidence>
<evidence type="ECO:0000259" key="6">
    <source>
        <dbReference type="Pfam" id="PF00700"/>
    </source>
</evidence>
<comment type="similarity">
    <text evidence="3">Belongs to the bacterial flagellin family.</text>
</comment>
<dbReference type="GO" id="GO:0009424">
    <property type="term" value="C:bacterial-type flagellum hook"/>
    <property type="evidence" value="ECO:0007669"/>
    <property type="project" value="InterPro"/>
</dbReference>
<organism evidence="8 9">
    <name type="scientific">Pseudazoarcus pumilus</name>
    <dbReference type="NCBI Taxonomy" id="2067960"/>
    <lineage>
        <taxon>Bacteria</taxon>
        <taxon>Pseudomonadati</taxon>
        <taxon>Pseudomonadota</taxon>
        <taxon>Betaproteobacteria</taxon>
        <taxon>Rhodocyclales</taxon>
        <taxon>Zoogloeaceae</taxon>
        <taxon>Pseudazoarcus</taxon>
    </lineage>
</organism>
<evidence type="ECO:0000313" key="9">
    <source>
        <dbReference type="Proteomes" id="UP000242205"/>
    </source>
</evidence>
<dbReference type="Pfam" id="PF00669">
    <property type="entry name" value="Flagellin_N"/>
    <property type="match status" value="1"/>
</dbReference>
<proteinExistence type="inferred from homology"/>